<keyword evidence="2" id="KW-1185">Reference proteome</keyword>
<evidence type="ECO:0008006" key="3">
    <source>
        <dbReference type="Google" id="ProtNLM"/>
    </source>
</evidence>
<protein>
    <recommendedName>
        <fullName evidence="3">ATP/GTP-binding protein</fullName>
    </recommendedName>
</protein>
<dbReference type="RefSeq" id="WP_074258766.1">
    <property type="nucleotide sequence ID" value="NZ_FSRJ01000001.1"/>
</dbReference>
<reference evidence="2" key="1">
    <citation type="submission" date="2016-11" db="EMBL/GenBank/DDBJ databases">
        <authorList>
            <person name="Varghese N."/>
            <person name="Submissions S."/>
        </authorList>
    </citation>
    <scope>NUCLEOTIDE SEQUENCE [LARGE SCALE GENOMIC DNA]</scope>
    <source>
        <strain evidence="2">DSM 8595</strain>
    </source>
</reference>
<dbReference type="OrthoDB" id="3381577at2"/>
<dbReference type="Proteomes" id="UP000184699">
    <property type="component" value="Unassembled WGS sequence"/>
</dbReference>
<sequence length="102" mass="11377">MARSNRSRSRAARAREEHPELDVDRLTSGWRRTEVRGGREWNVQPVAEAQAVKAYVCPGCGQDVVPGTAHLVAWRADGVLGDAADLASRRHWHIHCWRIGAV</sequence>
<dbReference type="STRING" id="232089.SAMN05443544_0498"/>
<gene>
    <name evidence="1" type="ORF">SAMN05443544_0498</name>
</gene>
<dbReference type="AlphaFoldDB" id="A0A1N6DN28"/>
<organism evidence="1 2">
    <name type="scientific">Agromyces cerinus subsp. cerinus</name>
    <dbReference type="NCBI Taxonomy" id="232089"/>
    <lineage>
        <taxon>Bacteria</taxon>
        <taxon>Bacillati</taxon>
        <taxon>Actinomycetota</taxon>
        <taxon>Actinomycetes</taxon>
        <taxon>Micrococcales</taxon>
        <taxon>Microbacteriaceae</taxon>
        <taxon>Agromyces</taxon>
    </lineage>
</organism>
<evidence type="ECO:0000313" key="1">
    <source>
        <dbReference type="EMBL" id="SIN72146.1"/>
    </source>
</evidence>
<name>A0A1N6DN28_9MICO</name>
<accession>A0A1N6DN28</accession>
<proteinExistence type="predicted"/>
<dbReference type="EMBL" id="FSRJ01000001">
    <property type="protein sequence ID" value="SIN72146.1"/>
    <property type="molecule type" value="Genomic_DNA"/>
</dbReference>
<evidence type="ECO:0000313" key="2">
    <source>
        <dbReference type="Proteomes" id="UP000184699"/>
    </source>
</evidence>